<gene>
    <name evidence="2" type="ORF">ABDJ40_06480</name>
</gene>
<evidence type="ECO:0000313" key="2">
    <source>
        <dbReference type="EMBL" id="MEO3712411.1"/>
    </source>
</evidence>
<name>A0ABV0GBI4_9BURK</name>
<dbReference type="RefSeq" id="WP_347607738.1">
    <property type="nucleotide sequence ID" value="NZ_JBDPZC010000002.1"/>
</dbReference>
<comment type="caution">
    <text evidence="2">The sequence shown here is derived from an EMBL/GenBank/DDBJ whole genome shotgun (WGS) entry which is preliminary data.</text>
</comment>
<feature type="region of interest" description="Disordered" evidence="1">
    <location>
        <begin position="79"/>
        <end position="104"/>
    </location>
</feature>
<proteinExistence type="predicted"/>
<dbReference type="EMBL" id="JBDPZC010000002">
    <property type="protein sequence ID" value="MEO3712411.1"/>
    <property type="molecule type" value="Genomic_DNA"/>
</dbReference>
<accession>A0ABV0GBI4</accession>
<protein>
    <submittedName>
        <fullName evidence="2">Uncharacterized protein</fullName>
    </submittedName>
</protein>
<organism evidence="2 3">
    <name type="scientific">Roseateles flavus</name>
    <dbReference type="NCBI Taxonomy" id="3149041"/>
    <lineage>
        <taxon>Bacteria</taxon>
        <taxon>Pseudomonadati</taxon>
        <taxon>Pseudomonadota</taxon>
        <taxon>Betaproteobacteria</taxon>
        <taxon>Burkholderiales</taxon>
        <taxon>Sphaerotilaceae</taxon>
        <taxon>Roseateles</taxon>
    </lineage>
</organism>
<reference evidence="2 3" key="1">
    <citation type="submission" date="2024-05" db="EMBL/GenBank/DDBJ databases">
        <title>Roseateles sp. 2.12 16S ribosomal RNA gene Genome sequencing and assembly.</title>
        <authorList>
            <person name="Woo H."/>
        </authorList>
    </citation>
    <scope>NUCLEOTIDE SEQUENCE [LARGE SCALE GENOMIC DNA]</scope>
    <source>
        <strain evidence="2 3">2.12</strain>
    </source>
</reference>
<evidence type="ECO:0000256" key="1">
    <source>
        <dbReference type="SAM" id="MobiDB-lite"/>
    </source>
</evidence>
<dbReference type="Proteomes" id="UP001462640">
    <property type="component" value="Unassembled WGS sequence"/>
</dbReference>
<evidence type="ECO:0000313" key="3">
    <source>
        <dbReference type="Proteomes" id="UP001462640"/>
    </source>
</evidence>
<keyword evidence="3" id="KW-1185">Reference proteome</keyword>
<sequence>MLEASTEWRRRRSAVEKTRLTDAALIKFLKEVNAEQLMLLRRRQAAEERKRLMEANVYPADWEDWDELAGTTLLGSSDVPAADTDEPNVEAAKPSMKIETLEAY</sequence>